<feature type="domain" description="RNA polymerase sigma-70 ECF-like HTH" evidence="4">
    <location>
        <begin position="55"/>
        <end position="159"/>
    </location>
</feature>
<keyword evidence="1" id="KW-0805">Transcription regulation</keyword>
<accession>A0A517Z4W0</accession>
<evidence type="ECO:0000256" key="2">
    <source>
        <dbReference type="ARBA" id="ARBA00023082"/>
    </source>
</evidence>
<keyword evidence="6" id="KW-1185">Reference proteome</keyword>
<dbReference type="Pfam" id="PF07638">
    <property type="entry name" value="Sigma70_ECF"/>
    <property type="match status" value="1"/>
</dbReference>
<dbReference type="GO" id="GO:0006352">
    <property type="term" value="P:DNA-templated transcription initiation"/>
    <property type="evidence" value="ECO:0007669"/>
    <property type="project" value="InterPro"/>
</dbReference>
<dbReference type="EMBL" id="CP036275">
    <property type="protein sequence ID" value="QDU37518.1"/>
    <property type="molecule type" value="Genomic_DNA"/>
</dbReference>
<dbReference type="InterPro" id="IPR053812">
    <property type="entry name" value="HTH_Sigma70_ECF-like"/>
</dbReference>
<dbReference type="PANTHER" id="PTHR43133">
    <property type="entry name" value="RNA POLYMERASE ECF-TYPE SIGMA FACTO"/>
    <property type="match status" value="1"/>
</dbReference>
<keyword evidence="2" id="KW-0731">Sigma factor</keyword>
<dbReference type="GO" id="GO:0016987">
    <property type="term" value="F:sigma factor activity"/>
    <property type="evidence" value="ECO:0007669"/>
    <property type="project" value="UniProtKB-KW"/>
</dbReference>
<dbReference type="InterPro" id="IPR013325">
    <property type="entry name" value="RNA_pol_sigma_r2"/>
</dbReference>
<dbReference type="SUPFAM" id="SSF88946">
    <property type="entry name" value="Sigma2 domain of RNA polymerase sigma factors"/>
    <property type="match status" value="1"/>
</dbReference>
<name>A0A517Z4W0_9PLAN</name>
<dbReference type="InterPro" id="IPR039425">
    <property type="entry name" value="RNA_pol_sigma-70-like"/>
</dbReference>
<sequence length="249" mass="27664">MDHASHSSRSDAASCDPFATTRWSVVVAARGSGDESAAALEDLCQAYWYPIYAYIRRRSRDIHEAQDLTQAFFGQILEQRTIAAADQQRGRFRAFLLTACRRFLINESERTGAAKRGGGRRVLSLDFELGESRYGTQAVDTENPERIYEQQWALTLLGRVLERLQHEMTSKGKSDQFDVLKVFLSGTPRDGSLAAAAGQLGMSEGAAKVAAHRMRQRYRELLRGEIAATLADPSETEDEIRSLFAVLGG</sequence>
<dbReference type="Proteomes" id="UP000320496">
    <property type="component" value="Chromosome"/>
</dbReference>
<evidence type="ECO:0000313" key="5">
    <source>
        <dbReference type="EMBL" id="QDU37518.1"/>
    </source>
</evidence>
<gene>
    <name evidence="5" type="ORF">Mal4_18320</name>
</gene>
<reference evidence="5 6" key="1">
    <citation type="submission" date="2019-02" db="EMBL/GenBank/DDBJ databases">
        <title>Deep-cultivation of Planctomycetes and their phenomic and genomic characterization uncovers novel biology.</title>
        <authorList>
            <person name="Wiegand S."/>
            <person name="Jogler M."/>
            <person name="Boedeker C."/>
            <person name="Pinto D."/>
            <person name="Vollmers J."/>
            <person name="Rivas-Marin E."/>
            <person name="Kohn T."/>
            <person name="Peeters S.H."/>
            <person name="Heuer A."/>
            <person name="Rast P."/>
            <person name="Oberbeckmann S."/>
            <person name="Bunk B."/>
            <person name="Jeske O."/>
            <person name="Meyerdierks A."/>
            <person name="Storesund J.E."/>
            <person name="Kallscheuer N."/>
            <person name="Luecker S."/>
            <person name="Lage O.M."/>
            <person name="Pohl T."/>
            <person name="Merkel B.J."/>
            <person name="Hornburger P."/>
            <person name="Mueller R.-W."/>
            <person name="Bruemmer F."/>
            <person name="Labrenz M."/>
            <person name="Spormann A.M."/>
            <person name="Op den Camp H."/>
            <person name="Overmann J."/>
            <person name="Amann R."/>
            <person name="Jetten M.S.M."/>
            <person name="Mascher T."/>
            <person name="Medema M.H."/>
            <person name="Devos D.P."/>
            <person name="Kaster A.-K."/>
            <person name="Ovreas L."/>
            <person name="Rohde M."/>
            <person name="Galperin M.Y."/>
            <person name="Jogler C."/>
        </authorList>
    </citation>
    <scope>NUCLEOTIDE SEQUENCE [LARGE SCALE GENOMIC DNA]</scope>
    <source>
        <strain evidence="5 6">Mal4</strain>
    </source>
</reference>
<evidence type="ECO:0000259" key="4">
    <source>
        <dbReference type="Pfam" id="PF07638"/>
    </source>
</evidence>
<evidence type="ECO:0000313" key="6">
    <source>
        <dbReference type="Proteomes" id="UP000320496"/>
    </source>
</evidence>
<evidence type="ECO:0000256" key="3">
    <source>
        <dbReference type="ARBA" id="ARBA00023163"/>
    </source>
</evidence>
<dbReference type="Gene3D" id="1.10.1740.10">
    <property type="match status" value="1"/>
</dbReference>
<protein>
    <submittedName>
        <fullName evidence="5">RNA polymerase sigma factor</fullName>
    </submittedName>
</protein>
<dbReference type="OrthoDB" id="270411at2"/>
<dbReference type="KEGG" id="mri:Mal4_18320"/>
<evidence type="ECO:0000256" key="1">
    <source>
        <dbReference type="ARBA" id="ARBA00023015"/>
    </source>
</evidence>
<dbReference type="AlphaFoldDB" id="A0A517Z4W0"/>
<proteinExistence type="predicted"/>
<dbReference type="RefSeq" id="WP_145368400.1">
    <property type="nucleotide sequence ID" value="NZ_CP036275.1"/>
</dbReference>
<keyword evidence="3" id="KW-0804">Transcription</keyword>
<dbReference type="PANTHER" id="PTHR43133:SF51">
    <property type="entry name" value="RNA POLYMERASE SIGMA FACTOR"/>
    <property type="match status" value="1"/>
</dbReference>
<organism evidence="5 6">
    <name type="scientific">Maioricimonas rarisocia</name>
    <dbReference type="NCBI Taxonomy" id="2528026"/>
    <lineage>
        <taxon>Bacteria</taxon>
        <taxon>Pseudomonadati</taxon>
        <taxon>Planctomycetota</taxon>
        <taxon>Planctomycetia</taxon>
        <taxon>Planctomycetales</taxon>
        <taxon>Planctomycetaceae</taxon>
        <taxon>Maioricimonas</taxon>
    </lineage>
</organism>